<evidence type="ECO:0000313" key="1">
    <source>
        <dbReference type="EMBL" id="CAB4019965.1"/>
    </source>
</evidence>
<protein>
    <submittedName>
        <fullName evidence="1">Uncharacterized protein</fullName>
    </submittedName>
</protein>
<organism evidence="1 2">
    <name type="scientific">Paramuricea clavata</name>
    <name type="common">Red gorgonian</name>
    <name type="synonym">Violescent sea-whip</name>
    <dbReference type="NCBI Taxonomy" id="317549"/>
    <lineage>
        <taxon>Eukaryota</taxon>
        <taxon>Metazoa</taxon>
        <taxon>Cnidaria</taxon>
        <taxon>Anthozoa</taxon>
        <taxon>Octocorallia</taxon>
        <taxon>Malacalcyonacea</taxon>
        <taxon>Plexauridae</taxon>
        <taxon>Paramuricea</taxon>
    </lineage>
</organism>
<dbReference type="AlphaFoldDB" id="A0A6S7ILF0"/>
<proteinExistence type="predicted"/>
<sequence length="96" mass="10938">MCGKLFEAFLRHYIIKFPEDKKLLSGELQPTRNAGNSPECWYFNELANSTDASPEWTTNAGKNPESSLNQAKGYSRMRVFQIPQVFSGTEELQYLA</sequence>
<name>A0A6S7ILF0_PARCT</name>
<dbReference type="EMBL" id="CACRXK020010714">
    <property type="protein sequence ID" value="CAB4019965.1"/>
    <property type="molecule type" value="Genomic_DNA"/>
</dbReference>
<gene>
    <name evidence="1" type="ORF">PACLA_8A051781</name>
</gene>
<reference evidence="1" key="1">
    <citation type="submission" date="2020-04" db="EMBL/GenBank/DDBJ databases">
        <authorList>
            <person name="Alioto T."/>
            <person name="Alioto T."/>
            <person name="Gomez Garrido J."/>
        </authorList>
    </citation>
    <scope>NUCLEOTIDE SEQUENCE</scope>
    <source>
        <strain evidence="1">A484AB</strain>
    </source>
</reference>
<dbReference type="Proteomes" id="UP001152795">
    <property type="component" value="Unassembled WGS sequence"/>
</dbReference>
<evidence type="ECO:0000313" key="2">
    <source>
        <dbReference type="Proteomes" id="UP001152795"/>
    </source>
</evidence>
<keyword evidence="2" id="KW-1185">Reference proteome</keyword>
<comment type="caution">
    <text evidence="1">The sequence shown here is derived from an EMBL/GenBank/DDBJ whole genome shotgun (WGS) entry which is preliminary data.</text>
</comment>
<accession>A0A6S7ILF0</accession>